<protein>
    <submittedName>
        <fullName evidence="2">Uncharacterized protein</fullName>
    </submittedName>
</protein>
<evidence type="ECO:0000313" key="3">
    <source>
        <dbReference type="Proteomes" id="UP000001941"/>
    </source>
</evidence>
<accession>Q2FL74</accession>
<dbReference type="STRING" id="323259.Mhun_0742"/>
<dbReference type="RefSeq" id="WP_011447774.1">
    <property type="nucleotide sequence ID" value="NC_007796.1"/>
</dbReference>
<feature type="region of interest" description="Disordered" evidence="1">
    <location>
        <begin position="50"/>
        <end position="71"/>
    </location>
</feature>
<dbReference type="HOGENOM" id="CLU_1656872_0_0_2"/>
<dbReference type="EnsemblBacteria" id="ABD40495">
    <property type="protein sequence ID" value="ABD40495"/>
    <property type="gene ID" value="Mhun_0742"/>
</dbReference>
<proteinExistence type="predicted"/>
<reference evidence="3" key="1">
    <citation type="journal article" date="2016" name="Stand. Genomic Sci.">
        <title>Complete genome sequence of Methanospirillum hungatei type strain JF1.</title>
        <authorList>
            <person name="Gunsalus R.P."/>
            <person name="Cook L.E."/>
            <person name="Crable B."/>
            <person name="Rohlin L."/>
            <person name="McDonald E."/>
            <person name="Mouttaki H."/>
            <person name="Sieber J.R."/>
            <person name="Poweleit N."/>
            <person name="Zhou H."/>
            <person name="Lapidus A.L."/>
            <person name="Daligault H.E."/>
            <person name="Land M."/>
            <person name="Gilna P."/>
            <person name="Ivanova N."/>
            <person name="Kyrpides N."/>
            <person name="Culley D.E."/>
            <person name="McInerney M.J."/>
        </authorList>
    </citation>
    <scope>NUCLEOTIDE SEQUENCE [LARGE SCALE GENOMIC DNA]</scope>
    <source>
        <strain evidence="3">ATCC 27890 / DSM 864 / NBRC 100397 / JF-1</strain>
    </source>
</reference>
<sequence length="159" mass="18598">MDMIDMNQKAWEIAASAMIRKGKEIECYSTGQVRFFFEQARSSRFEHIIKEQQDRYSPQPSDGRGGNDPKVIDEMKIRKGIHKKVGSEVISAMKDLSARDRMRFVQYLLWNIRIIEQLRGDESKIRQILRAEQVRNPDAVLEKIPKPKFQQSCKVSGRR</sequence>
<dbReference type="OrthoDB" id="384552at2157"/>
<dbReference type="EMBL" id="CP000254">
    <property type="protein sequence ID" value="ABD40495.1"/>
    <property type="molecule type" value="Genomic_DNA"/>
</dbReference>
<organism evidence="2 3">
    <name type="scientific">Methanospirillum hungatei JF-1 (strain ATCC 27890 / DSM 864 / NBRC 100397 / JF-1)</name>
    <dbReference type="NCBI Taxonomy" id="323259"/>
    <lineage>
        <taxon>Archaea</taxon>
        <taxon>Methanobacteriati</taxon>
        <taxon>Methanobacteriota</taxon>
        <taxon>Stenosarchaea group</taxon>
        <taxon>Methanomicrobia</taxon>
        <taxon>Methanomicrobiales</taxon>
        <taxon>Methanospirillaceae</taxon>
        <taxon>Methanospirillum</taxon>
    </lineage>
</organism>
<dbReference type="Proteomes" id="UP000001941">
    <property type="component" value="Chromosome"/>
</dbReference>
<name>Q2FL74_METHJ</name>
<dbReference type="GeneID" id="3923880"/>
<evidence type="ECO:0000256" key="1">
    <source>
        <dbReference type="SAM" id="MobiDB-lite"/>
    </source>
</evidence>
<dbReference type="InParanoid" id="Q2FL74"/>
<dbReference type="KEGG" id="mhu:Mhun_0742"/>
<dbReference type="AlphaFoldDB" id="Q2FL74"/>
<evidence type="ECO:0000313" key="2">
    <source>
        <dbReference type="EMBL" id="ABD40495.1"/>
    </source>
</evidence>
<keyword evidence="3" id="KW-1185">Reference proteome</keyword>
<gene>
    <name evidence="2" type="ordered locus">Mhun_0742</name>
</gene>